<gene>
    <name evidence="2" type="ORF">JMJ77_005632</name>
</gene>
<evidence type="ECO:0000256" key="1">
    <source>
        <dbReference type="SAM" id="MobiDB-lite"/>
    </source>
</evidence>
<dbReference type="AlphaFoldDB" id="A0A9P7UIE9"/>
<evidence type="ECO:0000313" key="2">
    <source>
        <dbReference type="EMBL" id="KAG7058255.1"/>
    </source>
</evidence>
<evidence type="ECO:0000313" key="3">
    <source>
        <dbReference type="Proteomes" id="UP000699042"/>
    </source>
</evidence>
<feature type="compositionally biased region" description="Polar residues" evidence="1">
    <location>
        <begin position="9"/>
        <end position="20"/>
    </location>
</feature>
<feature type="region of interest" description="Disordered" evidence="1">
    <location>
        <begin position="1"/>
        <end position="28"/>
    </location>
</feature>
<keyword evidence="3" id="KW-1185">Reference proteome</keyword>
<sequence>MVDGKVGPGQNTGHSPSCIQPKSRGRTGIKGRLRISPSLIRRLATNALANSSKATLTIADGKSTGGSFDQWGYFDTVSIVCAA</sequence>
<accession>A0A9P7UIE9</accession>
<dbReference type="EMBL" id="JAESDN010000001">
    <property type="protein sequence ID" value="KAG7058255.1"/>
    <property type="molecule type" value="Genomic_DNA"/>
</dbReference>
<comment type="caution">
    <text evidence="2">The sequence shown here is derived from an EMBL/GenBank/DDBJ whole genome shotgun (WGS) entry which is preliminary data.</text>
</comment>
<protein>
    <submittedName>
        <fullName evidence="2">Uncharacterized protein</fullName>
    </submittedName>
</protein>
<reference evidence="2" key="1">
    <citation type="submission" date="2021-05" db="EMBL/GenBank/DDBJ databases">
        <title>Comparative genomics of three Colletotrichum scovillei strains and genetic complementation revealed genes involved fungal growth and virulence on chili pepper.</title>
        <authorList>
            <person name="Hsieh D.-K."/>
            <person name="Chuang S.-C."/>
            <person name="Chen C.-Y."/>
            <person name="Chao Y.-T."/>
            <person name="Lu M.-Y.J."/>
            <person name="Lee M.-H."/>
            <person name="Shih M.-C."/>
        </authorList>
    </citation>
    <scope>NUCLEOTIDE SEQUENCE</scope>
    <source>
        <strain evidence="2">Coll-153</strain>
    </source>
</reference>
<proteinExistence type="predicted"/>
<dbReference type="Proteomes" id="UP000699042">
    <property type="component" value="Unassembled WGS sequence"/>
</dbReference>
<organism evidence="2 3">
    <name type="scientific">Colletotrichum scovillei</name>
    <dbReference type="NCBI Taxonomy" id="1209932"/>
    <lineage>
        <taxon>Eukaryota</taxon>
        <taxon>Fungi</taxon>
        <taxon>Dikarya</taxon>
        <taxon>Ascomycota</taxon>
        <taxon>Pezizomycotina</taxon>
        <taxon>Sordariomycetes</taxon>
        <taxon>Hypocreomycetidae</taxon>
        <taxon>Glomerellales</taxon>
        <taxon>Glomerellaceae</taxon>
        <taxon>Colletotrichum</taxon>
        <taxon>Colletotrichum acutatum species complex</taxon>
    </lineage>
</organism>
<name>A0A9P7UIE9_9PEZI</name>